<dbReference type="OrthoDB" id="285989at2"/>
<evidence type="ECO:0000313" key="2">
    <source>
        <dbReference type="Proteomes" id="UP000315700"/>
    </source>
</evidence>
<dbReference type="Proteomes" id="UP000315700">
    <property type="component" value="Chromosome"/>
</dbReference>
<name>A0A517SD82_9PLAN</name>
<reference evidence="1 2" key="1">
    <citation type="submission" date="2019-02" db="EMBL/GenBank/DDBJ databases">
        <title>Deep-cultivation of Planctomycetes and their phenomic and genomic characterization uncovers novel biology.</title>
        <authorList>
            <person name="Wiegand S."/>
            <person name="Jogler M."/>
            <person name="Boedeker C."/>
            <person name="Pinto D."/>
            <person name="Vollmers J."/>
            <person name="Rivas-Marin E."/>
            <person name="Kohn T."/>
            <person name="Peeters S.H."/>
            <person name="Heuer A."/>
            <person name="Rast P."/>
            <person name="Oberbeckmann S."/>
            <person name="Bunk B."/>
            <person name="Jeske O."/>
            <person name="Meyerdierks A."/>
            <person name="Storesund J.E."/>
            <person name="Kallscheuer N."/>
            <person name="Luecker S."/>
            <person name="Lage O.M."/>
            <person name="Pohl T."/>
            <person name="Merkel B.J."/>
            <person name="Hornburger P."/>
            <person name="Mueller R.-W."/>
            <person name="Bruemmer F."/>
            <person name="Labrenz M."/>
            <person name="Spormann A.M."/>
            <person name="Op den Camp H."/>
            <person name="Overmann J."/>
            <person name="Amann R."/>
            <person name="Jetten M.S.M."/>
            <person name="Mascher T."/>
            <person name="Medema M.H."/>
            <person name="Devos D.P."/>
            <person name="Kaster A.-K."/>
            <person name="Ovreas L."/>
            <person name="Rohde M."/>
            <person name="Galperin M.Y."/>
            <person name="Jogler C."/>
        </authorList>
    </citation>
    <scope>NUCLEOTIDE SEQUENCE [LARGE SCALE GENOMIC DNA]</scope>
    <source>
        <strain evidence="1 2">Pan44</strain>
    </source>
</reference>
<gene>
    <name evidence="1" type="ORF">Pan44_21070</name>
</gene>
<sequence>MHLIRIHGPWTAEIDRDGQHESRRVHLPRDWDELGRLARTGSVSLLRRFHRPTGLSTTTRVAISVPKEWPLDEVTLNGQRLAPSAPTNDRQLFDISAAVRDRESHDLEMRFSMGVDLASHAYSVALEILEPDVPVN</sequence>
<keyword evidence="2" id="KW-1185">Reference proteome</keyword>
<dbReference type="KEGG" id="ccos:Pan44_21070"/>
<evidence type="ECO:0000313" key="1">
    <source>
        <dbReference type="EMBL" id="QDT54080.1"/>
    </source>
</evidence>
<organism evidence="1 2">
    <name type="scientific">Caulifigura coniformis</name>
    <dbReference type="NCBI Taxonomy" id="2527983"/>
    <lineage>
        <taxon>Bacteria</taxon>
        <taxon>Pseudomonadati</taxon>
        <taxon>Planctomycetota</taxon>
        <taxon>Planctomycetia</taxon>
        <taxon>Planctomycetales</taxon>
        <taxon>Planctomycetaceae</taxon>
        <taxon>Caulifigura</taxon>
    </lineage>
</organism>
<dbReference type="Gene3D" id="2.60.120.260">
    <property type="entry name" value="Galactose-binding domain-like"/>
    <property type="match status" value="1"/>
</dbReference>
<accession>A0A517SD82</accession>
<protein>
    <submittedName>
        <fullName evidence="1">Uncharacterized protein</fullName>
    </submittedName>
</protein>
<dbReference type="RefSeq" id="WP_145029831.1">
    <property type="nucleotide sequence ID" value="NZ_CP036271.1"/>
</dbReference>
<dbReference type="InParanoid" id="A0A517SD82"/>
<dbReference type="EMBL" id="CP036271">
    <property type="protein sequence ID" value="QDT54080.1"/>
    <property type="molecule type" value="Genomic_DNA"/>
</dbReference>
<dbReference type="AlphaFoldDB" id="A0A517SD82"/>
<proteinExistence type="predicted"/>